<dbReference type="AlphaFoldDB" id="A0A5N5E611"/>
<dbReference type="GO" id="GO:0008270">
    <property type="term" value="F:zinc ion binding"/>
    <property type="evidence" value="ECO:0007669"/>
    <property type="project" value="UniProtKB-KW"/>
</dbReference>
<dbReference type="PROSITE" id="PS50966">
    <property type="entry name" value="ZF_SWIM"/>
    <property type="match status" value="1"/>
</dbReference>
<evidence type="ECO:0000313" key="4">
    <source>
        <dbReference type="Proteomes" id="UP000325576"/>
    </source>
</evidence>
<keyword evidence="1" id="KW-0862">Zinc</keyword>
<name>A0A5N5E611_RHOER</name>
<protein>
    <recommendedName>
        <fullName evidence="2">SWIM-type domain-containing protein</fullName>
    </recommendedName>
</protein>
<keyword evidence="1" id="KW-0863">Zinc-finger</keyword>
<accession>A0A5N5E611</accession>
<keyword evidence="1" id="KW-0479">Metal-binding</keyword>
<gene>
    <name evidence="3" type="ORF">BS297_12815</name>
</gene>
<evidence type="ECO:0000256" key="1">
    <source>
        <dbReference type="PROSITE-ProRule" id="PRU00325"/>
    </source>
</evidence>
<dbReference type="Proteomes" id="UP000325576">
    <property type="component" value="Unassembled WGS sequence"/>
</dbReference>
<feature type="domain" description="SWIM-type" evidence="2">
    <location>
        <begin position="53"/>
        <end position="87"/>
    </location>
</feature>
<evidence type="ECO:0000313" key="3">
    <source>
        <dbReference type="EMBL" id="KAB2584970.1"/>
    </source>
</evidence>
<organism evidence="3 4">
    <name type="scientific">Rhodococcus erythropolis</name>
    <name type="common">Arthrobacter picolinophilus</name>
    <dbReference type="NCBI Taxonomy" id="1833"/>
    <lineage>
        <taxon>Bacteria</taxon>
        <taxon>Bacillati</taxon>
        <taxon>Actinomycetota</taxon>
        <taxon>Actinomycetes</taxon>
        <taxon>Mycobacteriales</taxon>
        <taxon>Nocardiaceae</taxon>
        <taxon>Rhodococcus</taxon>
        <taxon>Rhodococcus erythropolis group</taxon>
    </lineage>
</organism>
<dbReference type="InterPro" id="IPR007527">
    <property type="entry name" value="Znf_SWIM"/>
</dbReference>
<comment type="caution">
    <text evidence="3">The sequence shown here is derived from an EMBL/GenBank/DDBJ whole genome shotgun (WGS) entry which is preliminary data.</text>
</comment>
<reference evidence="3 4" key="1">
    <citation type="journal article" date="2017" name="Poromechanics V (2013)">
        <title>Genomic Characterization of the Arsenic-Tolerant Actinobacterium, &lt;i&gt;Rhodococcus erythropolis&lt;/i&gt; S43.</title>
        <authorList>
            <person name="Retamal-Morales G."/>
            <person name="Mehnert M."/>
            <person name="Schwabe R."/>
            <person name="Tischler D."/>
            <person name="Schloemann M."/>
            <person name="Levican G.J."/>
        </authorList>
    </citation>
    <scope>NUCLEOTIDE SEQUENCE [LARGE SCALE GENOMIC DNA]</scope>
    <source>
        <strain evidence="3 4">S43</strain>
    </source>
</reference>
<dbReference type="EMBL" id="MRBO01000385">
    <property type="protein sequence ID" value="KAB2584970.1"/>
    <property type="molecule type" value="Genomic_DNA"/>
</dbReference>
<evidence type="ECO:0000259" key="2">
    <source>
        <dbReference type="PROSITE" id="PS50966"/>
    </source>
</evidence>
<proteinExistence type="predicted"/>
<sequence length="641" mass="68083">MTFRPDLAALTDDALALVANRGLVKRAARMFAEETPELLVTSERILVRYGDGVETSLPAGVPFSEASCTCGASSVCRHRVGLVLAYRANHGSSFDHIDWTPGEFDDEALEAFLGAAVLARANRTRREGYQATVHRARGTDPVVRVELPHCTVRFLVPHELSHAHSSASAHTTAEAIALAVWAVRAADESGTDHVHVGRSSVVRDADRSAMARALARTILVDGLSTTTAVQHATAVRDARTIAAGSAIWLADACIELTDQIEAYSVRHAGHSRTRVAMIIAEIHARVELGESVDSSLAGTALGTETPGETPLRRSRLISLGARVTATGDSTTADIYFAEPDSDAVFLMSHDWSSESDEALSGYAISTRRIAGSTVAALASSTVLTESAVRRANHRIRLGRKGIGRTSILPLGVDAWEKSIDVVDDYAEMHRRFIERPPSFARARLTTDGVGVMRIDSVISTDYAPAEQMWTMRVGDGRGNLAQVSVVHRAHAPGAIDAMVRAMSARPRAVSGRLTVRAGALWMTPFAVACDLGVIVPDLEEGLGSATMTRAVATGGVDAIDSALEGALSVLADIAHRGLRNAAEPTMSALRRCAAGVVMVGMASTARAVECVADAISFGELETSADAWVHAVIRIVTAIESR</sequence>